<sequence>MESWIDKFFPSCCARGRPNISPDYSRSDTTEINSYSPCKVREEETIDILSPKLSGHALQAVAETDENKLAKYITIHEISPQELSKNDKPLLSIEDSPVEIKEEQKEVMDLNSGNSTQSSSNSMDKVYALLDNFKCANCSKKAAGWCTGCPTKRYCVECFSMVHRNSDLAHKFCKYKTKSISRTVLHALTALSVKKPKE</sequence>
<name>A0AAU9IIX2_9CILI</name>
<evidence type="ECO:0008006" key="3">
    <source>
        <dbReference type="Google" id="ProtNLM"/>
    </source>
</evidence>
<dbReference type="Proteomes" id="UP001162131">
    <property type="component" value="Unassembled WGS sequence"/>
</dbReference>
<evidence type="ECO:0000313" key="1">
    <source>
        <dbReference type="EMBL" id="CAG9313741.1"/>
    </source>
</evidence>
<dbReference type="AlphaFoldDB" id="A0AAU9IIX2"/>
<reference evidence="1" key="1">
    <citation type="submission" date="2021-09" db="EMBL/GenBank/DDBJ databases">
        <authorList>
            <consortium name="AG Swart"/>
            <person name="Singh M."/>
            <person name="Singh A."/>
            <person name="Seah K."/>
            <person name="Emmerich C."/>
        </authorList>
    </citation>
    <scope>NUCLEOTIDE SEQUENCE</scope>
    <source>
        <strain evidence="1">ATCC30299</strain>
    </source>
</reference>
<comment type="caution">
    <text evidence="1">The sequence shown here is derived from an EMBL/GenBank/DDBJ whole genome shotgun (WGS) entry which is preliminary data.</text>
</comment>
<accession>A0AAU9IIX2</accession>
<organism evidence="1 2">
    <name type="scientific">Blepharisma stoltei</name>
    <dbReference type="NCBI Taxonomy" id="1481888"/>
    <lineage>
        <taxon>Eukaryota</taxon>
        <taxon>Sar</taxon>
        <taxon>Alveolata</taxon>
        <taxon>Ciliophora</taxon>
        <taxon>Postciliodesmatophora</taxon>
        <taxon>Heterotrichea</taxon>
        <taxon>Heterotrichida</taxon>
        <taxon>Blepharismidae</taxon>
        <taxon>Blepharisma</taxon>
    </lineage>
</organism>
<gene>
    <name evidence="1" type="ORF">BSTOLATCC_MIC9546</name>
</gene>
<protein>
    <recommendedName>
        <fullName evidence="3">HIT-type domain-containing protein</fullName>
    </recommendedName>
</protein>
<keyword evidence="2" id="KW-1185">Reference proteome</keyword>
<dbReference type="SUPFAM" id="SSF57845">
    <property type="entry name" value="B-box zinc-binding domain"/>
    <property type="match status" value="1"/>
</dbReference>
<evidence type="ECO:0000313" key="2">
    <source>
        <dbReference type="Proteomes" id="UP001162131"/>
    </source>
</evidence>
<proteinExistence type="predicted"/>
<dbReference type="EMBL" id="CAJZBQ010000011">
    <property type="protein sequence ID" value="CAG9313741.1"/>
    <property type="molecule type" value="Genomic_DNA"/>
</dbReference>